<dbReference type="CDD" id="cd01991">
    <property type="entry name" value="Asn_synthase_B_C"/>
    <property type="match status" value="1"/>
</dbReference>
<dbReference type="EMBL" id="CP011097">
    <property type="protein sequence ID" value="AJZ75269.1"/>
    <property type="molecule type" value="Genomic_DNA"/>
</dbReference>
<reference evidence="4 5" key="1">
    <citation type="journal article" date="2016" name="Sci. Rep.">
        <title>A novel ammonia-oxidizing archaeon from wastewater treatment plant: Its enrichment, physiological and genomic characteristics.</title>
        <authorList>
            <person name="Li Y."/>
            <person name="Ding K."/>
            <person name="Wen X."/>
            <person name="Zhang B."/>
            <person name="Shen B."/>
            <person name="Yang Y."/>
        </authorList>
    </citation>
    <scope>NUCLEOTIDE SEQUENCE [LARGE SCALE GENOMIC DNA]</scope>
    <source>
        <strain evidence="4 5">SAT1</strain>
    </source>
</reference>
<protein>
    <submittedName>
        <fullName evidence="4">Asparagine synthase</fullName>
    </submittedName>
</protein>
<dbReference type="GO" id="GO:0004066">
    <property type="term" value="F:asparagine synthase (glutamine-hydrolyzing) activity"/>
    <property type="evidence" value="ECO:0007669"/>
    <property type="project" value="InterPro"/>
</dbReference>
<keyword evidence="2" id="KW-0067">ATP-binding</keyword>
<dbReference type="InterPro" id="IPR050795">
    <property type="entry name" value="Asn_Synthetase"/>
</dbReference>
<dbReference type="GO" id="GO:0005524">
    <property type="term" value="F:ATP binding"/>
    <property type="evidence" value="ECO:0007669"/>
    <property type="project" value="UniProtKB-KW"/>
</dbReference>
<evidence type="ECO:0000313" key="5">
    <source>
        <dbReference type="Proteomes" id="UP000266745"/>
    </source>
</evidence>
<dbReference type="Pfam" id="PF00733">
    <property type="entry name" value="Asn_synthase"/>
    <property type="match status" value="2"/>
</dbReference>
<dbReference type="InterPro" id="IPR001962">
    <property type="entry name" value="Asn_synthase"/>
</dbReference>
<keyword evidence="5" id="KW-1185">Reference proteome</keyword>
<evidence type="ECO:0000256" key="2">
    <source>
        <dbReference type="ARBA" id="ARBA00022840"/>
    </source>
</evidence>
<dbReference type="InterPro" id="IPR014729">
    <property type="entry name" value="Rossmann-like_a/b/a_fold"/>
</dbReference>
<proteinExistence type="predicted"/>
<dbReference type="OrthoDB" id="8692at2157"/>
<feature type="domain" description="Asparagine synthetase" evidence="3">
    <location>
        <begin position="25"/>
        <end position="141"/>
    </location>
</feature>
<evidence type="ECO:0000259" key="3">
    <source>
        <dbReference type="Pfam" id="PF00733"/>
    </source>
</evidence>
<feature type="domain" description="Asparagine synthetase" evidence="3">
    <location>
        <begin position="150"/>
        <end position="256"/>
    </location>
</feature>
<dbReference type="AlphaFoldDB" id="A0A3G1B0K3"/>
<sequence length="314" mass="35568">MVQEISKIRTILQEAICDCTSQHLALSGGLDSTILAYLLKEKKPKCLAIISQDHTANDLTYCQLAAQHFDLELAIQMCDISQIIDGIEQTIRILKNFNDIEIRNNVVPFLAISDVKAQGFGGIITGDGADELFAGYNFLLNKTIPDLESDLKRIARIMHFPSHKLGEALGVKVESPFCSNSVKEFAKNTPASEMIGIHNDKKFGKFVLRQAFDGLLPPQIVWRQKSPMQEGAGTQGLTEFFDRMIPDEMFLEKIKQIKQADNVTIRSKESLYYYETYKKHHKLITARSDHSCPDCHYTIEKDSRFCRMCGRFPI</sequence>
<dbReference type="STRING" id="1603555.SU86_001450"/>
<dbReference type="KEGG" id="tah:SU86_001450"/>
<gene>
    <name evidence="4" type="ORF">SU86_001450</name>
</gene>
<dbReference type="Proteomes" id="UP000266745">
    <property type="component" value="Chromosome"/>
</dbReference>
<dbReference type="GO" id="GO:0005829">
    <property type="term" value="C:cytosol"/>
    <property type="evidence" value="ECO:0007669"/>
    <property type="project" value="TreeGrafter"/>
</dbReference>
<dbReference type="Gene3D" id="3.40.50.620">
    <property type="entry name" value="HUPs"/>
    <property type="match status" value="1"/>
</dbReference>
<organism evidence="4 5">
    <name type="scientific">Candidatus Nitrosotenuis cloacae</name>
    <dbReference type="NCBI Taxonomy" id="1603555"/>
    <lineage>
        <taxon>Archaea</taxon>
        <taxon>Nitrososphaerota</taxon>
        <taxon>Candidatus Nitrosotenuis</taxon>
    </lineage>
</organism>
<evidence type="ECO:0000313" key="4">
    <source>
        <dbReference type="EMBL" id="AJZ75269.1"/>
    </source>
</evidence>
<dbReference type="PANTHER" id="PTHR11772:SF46">
    <property type="entry name" value="ASPARAGINE SYNTHETASE DOMAIN-CONTAINING PROTEIN"/>
    <property type="match status" value="1"/>
</dbReference>
<keyword evidence="1" id="KW-0547">Nucleotide-binding</keyword>
<dbReference type="GO" id="GO:0006529">
    <property type="term" value="P:asparagine biosynthetic process"/>
    <property type="evidence" value="ECO:0007669"/>
    <property type="project" value="InterPro"/>
</dbReference>
<accession>A0A3G1B0K3</accession>
<evidence type="ECO:0000256" key="1">
    <source>
        <dbReference type="ARBA" id="ARBA00022741"/>
    </source>
</evidence>
<dbReference type="PANTHER" id="PTHR11772">
    <property type="entry name" value="ASPARAGINE SYNTHETASE"/>
    <property type="match status" value="1"/>
</dbReference>
<name>A0A3G1B0K3_9ARCH</name>
<dbReference type="SUPFAM" id="SSF52402">
    <property type="entry name" value="Adenine nucleotide alpha hydrolases-like"/>
    <property type="match status" value="1"/>
</dbReference>